<evidence type="ECO:0000313" key="3">
    <source>
        <dbReference type="Proteomes" id="UP000807469"/>
    </source>
</evidence>
<comment type="caution">
    <text evidence="2">The sequence shown here is derived from an EMBL/GenBank/DDBJ whole genome shotgun (WGS) entry which is preliminary data.</text>
</comment>
<dbReference type="AlphaFoldDB" id="A0A9P5YSW9"/>
<evidence type="ECO:0000313" key="2">
    <source>
        <dbReference type="EMBL" id="KAF9475248.1"/>
    </source>
</evidence>
<dbReference type="Proteomes" id="UP000807469">
    <property type="component" value="Unassembled WGS sequence"/>
</dbReference>
<evidence type="ECO:0000256" key="1">
    <source>
        <dbReference type="SAM" id="MobiDB-lite"/>
    </source>
</evidence>
<accession>A0A9P5YSW9</accession>
<feature type="region of interest" description="Disordered" evidence="1">
    <location>
        <begin position="1"/>
        <end position="40"/>
    </location>
</feature>
<keyword evidence="3" id="KW-1185">Reference proteome</keyword>
<feature type="compositionally biased region" description="Basic and acidic residues" evidence="1">
    <location>
        <begin position="1"/>
        <end position="12"/>
    </location>
</feature>
<gene>
    <name evidence="2" type="ORF">BDN70DRAFT_936018</name>
</gene>
<dbReference type="EMBL" id="MU155340">
    <property type="protein sequence ID" value="KAF9475248.1"/>
    <property type="molecule type" value="Genomic_DNA"/>
</dbReference>
<reference evidence="2" key="1">
    <citation type="submission" date="2020-11" db="EMBL/GenBank/DDBJ databases">
        <authorList>
            <consortium name="DOE Joint Genome Institute"/>
            <person name="Ahrendt S."/>
            <person name="Riley R."/>
            <person name="Andreopoulos W."/>
            <person name="Labutti K."/>
            <person name="Pangilinan J."/>
            <person name="Ruiz-Duenas F.J."/>
            <person name="Barrasa J.M."/>
            <person name="Sanchez-Garcia M."/>
            <person name="Camarero S."/>
            <person name="Miyauchi S."/>
            <person name="Serrano A."/>
            <person name="Linde D."/>
            <person name="Babiker R."/>
            <person name="Drula E."/>
            <person name="Ayuso-Fernandez I."/>
            <person name="Pacheco R."/>
            <person name="Padilla G."/>
            <person name="Ferreira P."/>
            <person name="Barriuso J."/>
            <person name="Kellner H."/>
            <person name="Castanera R."/>
            <person name="Alfaro M."/>
            <person name="Ramirez L."/>
            <person name="Pisabarro A.G."/>
            <person name="Kuo A."/>
            <person name="Tritt A."/>
            <person name="Lipzen A."/>
            <person name="He G."/>
            <person name="Yan M."/>
            <person name="Ng V."/>
            <person name="Cullen D."/>
            <person name="Martin F."/>
            <person name="Rosso M.-N."/>
            <person name="Henrissat B."/>
            <person name="Hibbett D."/>
            <person name="Martinez A.T."/>
            <person name="Grigoriev I.V."/>
        </authorList>
    </citation>
    <scope>NUCLEOTIDE SEQUENCE</scope>
    <source>
        <strain evidence="2">CIRM-BRFM 674</strain>
    </source>
</reference>
<dbReference type="OrthoDB" id="5106486at2759"/>
<name>A0A9P5YSW9_9AGAR</name>
<feature type="compositionally biased region" description="Polar residues" evidence="1">
    <location>
        <begin position="21"/>
        <end position="36"/>
    </location>
</feature>
<proteinExistence type="predicted"/>
<organism evidence="2 3">
    <name type="scientific">Pholiota conissans</name>
    <dbReference type="NCBI Taxonomy" id="109636"/>
    <lineage>
        <taxon>Eukaryota</taxon>
        <taxon>Fungi</taxon>
        <taxon>Dikarya</taxon>
        <taxon>Basidiomycota</taxon>
        <taxon>Agaricomycotina</taxon>
        <taxon>Agaricomycetes</taxon>
        <taxon>Agaricomycetidae</taxon>
        <taxon>Agaricales</taxon>
        <taxon>Agaricineae</taxon>
        <taxon>Strophariaceae</taxon>
        <taxon>Pholiota</taxon>
    </lineage>
</organism>
<sequence length="132" mass="14789">MSSIWAREEDRFAAGPPSRIQRGQDSANGMGSSTSYNPPPYNTSMPCPMFGSNLAIFGGNFTQADNVINNMHMNQYDGRPEAFKLLQKHTAPSAFHNSAERFDPPKCHPSTCVAILQEMYDWVMQLDENRQS</sequence>
<protein>
    <submittedName>
        <fullName evidence="2">Uncharacterized protein</fullName>
    </submittedName>
</protein>